<dbReference type="OrthoDB" id="9425590at2759"/>
<dbReference type="GeneID" id="108740895"/>
<dbReference type="RefSeq" id="XP_018330911.1">
    <property type="nucleotide sequence ID" value="XM_018475409.1"/>
</dbReference>
<accession>A0A1W4X476</accession>
<dbReference type="PROSITE" id="PS00134">
    <property type="entry name" value="TRYPSIN_HIS"/>
    <property type="match status" value="1"/>
</dbReference>
<proteinExistence type="predicted"/>
<evidence type="ECO:0000313" key="6">
    <source>
        <dbReference type="Proteomes" id="UP000192223"/>
    </source>
</evidence>
<feature type="chain" id="PRO_5010746515" evidence="4">
    <location>
        <begin position="21"/>
        <end position="662"/>
    </location>
</feature>
<sequence>MRVIHSGILAVILSIFLIQAADPPYEKSTGSFLSHQFDQLISATKLPLFNINSPLNDDVSKRTRLQHLPETSSLNENTEAPRINSTTTPISLIMKDNNAEDVENQKEFLEPLLRLYENDLHNNLDSLNITERISKEDEKVEELKYLTKEELDFLMNPYNTNDPLYNRNKPYNEEVTNNVARRVDDGTLPSSISPDKEHIGEILPSNFNNFPSPSQRSLKNVLSFHPVRRTIPIIVRRRMYITKPYHSNRILKKSFDSQHYYRPFSFPYEDPSKFRRPMKFLEDVANVRSEYDYSFIPTAGFTDDAPHKTSNSKPDIVPDGTRTGYARPSAVSVIQNRYRNVRTQKGLIVRDPATDSSNWQGNSWKVSRRPRVIFPSDLVAFKETNQEEPDWLGADANLQDIQQNDIKDRECGIPSRQQAQRRIVGGDEPGFGSFPWQAYIRIGSSRCGGSLVSRRHVVTAGHCVARAIPKQVHVTLGDYVINSAAEPLPAYTFGVSSIQVHPFFKFTPQADRFDVAVLRLDRTANHLPHIAPICLPTKGENFLGEVGVAAGWGALSPGSRLRPQTLQAVPVPVIDNRQCERWHRSKGIGVTIYDEMMCAGYKNGGRDSCQGDSGGPLMLQKQGRWFLIGIVSAGYSCAQPGQPGIYHRVAHTVDWIARAIAA</sequence>
<dbReference type="PANTHER" id="PTHR24252">
    <property type="entry name" value="ACROSIN-RELATED"/>
    <property type="match status" value="1"/>
</dbReference>
<protein>
    <submittedName>
        <fullName evidence="7">Uncharacterized protein LOC108740895 isoform X2</fullName>
    </submittedName>
</protein>
<dbReference type="SUPFAM" id="SSF50494">
    <property type="entry name" value="Trypsin-like serine proteases"/>
    <property type="match status" value="1"/>
</dbReference>
<keyword evidence="2" id="KW-0720">Serine protease</keyword>
<dbReference type="Pfam" id="PF00089">
    <property type="entry name" value="Trypsin"/>
    <property type="match status" value="1"/>
</dbReference>
<dbReference type="InterPro" id="IPR009003">
    <property type="entry name" value="Peptidase_S1_PA"/>
</dbReference>
<dbReference type="CDD" id="cd00190">
    <property type="entry name" value="Tryp_SPc"/>
    <property type="match status" value="1"/>
</dbReference>
<keyword evidence="4" id="KW-0732">Signal</keyword>
<dbReference type="InterPro" id="IPR033116">
    <property type="entry name" value="TRYPSIN_SER"/>
</dbReference>
<evidence type="ECO:0000256" key="2">
    <source>
        <dbReference type="RuleBase" id="RU363034"/>
    </source>
</evidence>
<evidence type="ECO:0000256" key="1">
    <source>
        <dbReference type="ARBA" id="ARBA00023157"/>
    </source>
</evidence>
<feature type="signal peptide" evidence="4">
    <location>
        <begin position="1"/>
        <end position="20"/>
    </location>
</feature>
<name>A0A1W4X476_AGRPL</name>
<evidence type="ECO:0000256" key="3">
    <source>
        <dbReference type="SAM" id="MobiDB-lite"/>
    </source>
</evidence>
<dbReference type="GO" id="GO:0006508">
    <property type="term" value="P:proteolysis"/>
    <property type="evidence" value="ECO:0007669"/>
    <property type="project" value="UniProtKB-KW"/>
</dbReference>
<keyword evidence="2" id="KW-0645">Protease</keyword>
<dbReference type="PROSITE" id="PS50240">
    <property type="entry name" value="TRYPSIN_DOM"/>
    <property type="match status" value="1"/>
</dbReference>
<organism evidence="6 7">
    <name type="scientific">Agrilus planipennis</name>
    <name type="common">Emerald ash borer</name>
    <name type="synonym">Agrilus marcopoli</name>
    <dbReference type="NCBI Taxonomy" id="224129"/>
    <lineage>
        <taxon>Eukaryota</taxon>
        <taxon>Metazoa</taxon>
        <taxon>Ecdysozoa</taxon>
        <taxon>Arthropoda</taxon>
        <taxon>Hexapoda</taxon>
        <taxon>Insecta</taxon>
        <taxon>Pterygota</taxon>
        <taxon>Neoptera</taxon>
        <taxon>Endopterygota</taxon>
        <taxon>Coleoptera</taxon>
        <taxon>Polyphaga</taxon>
        <taxon>Elateriformia</taxon>
        <taxon>Buprestoidea</taxon>
        <taxon>Buprestidae</taxon>
        <taxon>Agrilinae</taxon>
        <taxon>Agrilus</taxon>
    </lineage>
</organism>
<feature type="region of interest" description="Disordered" evidence="3">
    <location>
        <begin position="304"/>
        <end position="324"/>
    </location>
</feature>
<keyword evidence="6" id="KW-1185">Reference proteome</keyword>
<keyword evidence="2" id="KW-0378">Hydrolase</keyword>
<dbReference type="InterPro" id="IPR043504">
    <property type="entry name" value="Peptidase_S1_PA_chymotrypsin"/>
</dbReference>
<dbReference type="SMART" id="SM00020">
    <property type="entry name" value="Tryp_SPc"/>
    <property type="match status" value="1"/>
</dbReference>
<dbReference type="Proteomes" id="UP000192223">
    <property type="component" value="Unplaced"/>
</dbReference>
<dbReference type="PROSITE" id="PS00135">
    <property type="entry name" value="TRYPSIN_SER"/>
    <property type="match status" value="1"/>
</dbReference>
<dbReference type="InterPro" id="IPR018114">
    <property type="entry name" value="TRYPSIN_HIS"/>
</dbReference>
<dbReference type="AlphaFoldDB" id="A0A1W4X476"/>
<feature type="domain" description="Peptidase S1" evidence="5">
    <location>
        <begin position="423"/>
        <end position="661"/>
    </location>
</feature>
<keyword evidence="1" id="KW-1015">Disulfide bond</keyword>
<dbReference type="FunFam" id="2.40.10.10:FF:000072">
    <property type="entry name" value="CLIP-domain serine protease"/>
    <property type="match status" value="1"/>
</dbReference>
<reference evidence="7" key="1">
    <citation type="submission" date="2025-08" db="UniProtKB">
        <authorList>
            <consortium name="RefSeq"/>
        </authorList>
    </citation>
    <scope>IDENTIFICATION</scope>
    <source>
        <tissue evidence="7">Entire body</tissue>
    </source>
</reference>
<dbReference type="InterPro" id="IPR001254">
    <property type="entry name" value="Trypsin_dom"/>
</dbReference>
<evidence type="ECO:0000256" key="4">
    <source>
        <dbReference type="SAM" id="SignalP"/>
    </source>
</evidence>
<evidence type="ECO:0000313" key="7">
    <source>
        <dbReference type="RefSeq" id="XP_018330911.1"/>
    </source>
</evidence>
<evidence type="ECO:0000259" key="5">
    <source>
        <dbReference type="PROSITE" id="PS50240"/>
    </source>
</evidence>
<dbReference type="Gene3D" id="2.40.10.10">
    <property type="entry name" value="Trypsin-like serine proteases"/>
    <property type="match status" value="1"/>
</dbReference>
<dbReference type="PRINTS" id="PR00722">
    <property type="entry name" value="CHYMOTRYPSIN"/>
</dbReference>
<dbReference type="InterPro" id="IPR001314">
    <property type="entry name" value="Peptidase_S1A"/>
</dbReference>
<dbReference type="GO" id="GO:0004252">
    <property type="term" value="F:serine-type endopeptidase activity"/>
    <property type="evidence" value="ECO:0007669"/>
    <property type="project" value="InterPro"/>
</dbReference>
<dbReference type="PANTHER" id="PTHR24252:SF7">
    <property type="entry name" value="HYALIN"/>
    <property type="match status" value="1"/>
</dbReference>
<gene>
    <name evidence="7" type="primary">LOC108740895</name>
</gene>